<dbReference type="PROSITE" id="PS51837">
    <property type="entry name" value="LITAF"/>
    <property type="match status" value="1"/>
</dbReference>
<protein>
    <recommendedName>
        <fullName evidence="6">LITAF domain-containing protein</fullName>
    </recommendedName>
</protein>
<dbReference type="PANTHER" id="PTHR23292:SF6">
    <property type="entry name" value="FI16602P1-RELATED"/>
    <property type="match status" value="1"/>
</dbReference>
<dbReference type="RefSeq" id="XP_024726923.1">
    <property type="nucleotide sequence ID" value="XM_024882061.1"/>
</dbReference>
<dbReference type="SMART" id="SM00714">
    <property type="entry name" value="LITAF"/>
    <property type="match status" value="1"/>
</dbReference>
<evidence type="ECO:0000313" key="8">
    <source>
        <dbReference type="Proteomes" id="UP000235371"/>
    </source>
</evidence>
<gene>
    <name evidence="7" type="ORF">K444DRAFT_622255</name>
</gene>
<comment type="similarity">
    <text evidence="2">Belongs to the CDIP1/LITAF family.</text>
</comment>
<sequence>MSYNDQQTLPNYTSVAANQPIVHEVPQQTGYTQTIPQTQQYQVNMSAVQPQNNNAAFNVQEKGPAIAVQPIGQAPVFLSATPLAALGRAGAPADCPACGTRAMTHINFVAGNTTHAWAAALFFFTLHCCCVPYFISALKDVEHRCGGCGVLLATAHKSGRVEVHQFQQG</sequence>
<dbReference type="InterPro" id="IPR006629">
    <property type="entry name" value="LITAF"/>
</dbReference>
<feature type="domain" description="LITAF" evidence="6">
    <location>
        <begin position="75"/>
        <end position="157"/>
    </location>
</feature>
<dbReference type="GeneID" id="36590138"/>
<evidence type="ECO:0000256" key="5">
    <source>
        <dbReference type="ARBA" id="ARBA00023136"/>
    </source>
</evidence>
<dbReference type="OrthoDB" id="5599753at2759"/>
<keyword evidence="3" id="KW-0479">Metal-binding</keyword>
<evidence type="ECO:0000256" key="1">
    <source>
        <dbReference type="ARBA" id="ARBA00004170"/>
    </source>
</evidence>
<dbReference type="InParanoid" id="A0A2J6SGZ5"/>
<reference evidence="7 8" key="1">
    <citation type="submission" date="2016-04" db="EMBL/GenBank/DDBJ databases">
        <title>A degradative enzymes factory behind the ericoid mycorrhizal symbiosis.</title>
        <authorList>
            <consortium name="DOE Joint Genome Institute"/>
            <person name="Martino E."/>
            <person name="Morin E."/>
            <person name="Grelet G."/>
            <person name="Kuo A."/>
            <person name="Kohler A."/>
            <person name="Daghino S."/>
            <person name="Barry K."/>
            <person name="Choi C."/>
            <person name="Cichocki N."/>
            <person name="Clum A."/>
            <person name="Copeland A."/>
            <person name="Hainaut M."/>
            <person name="Haridas S."/>
            <person name="Labutti K."/>
            <person name="Lindquist E."/>
            <person name="Lipzen A."/>
            <person name="Khouja H.-R."/>
            <person name="Murat C."/>
            <person name="Ohm R."/>
            <person name="Olson A."/>
            <person name="Spatafora J."/>
            <person name="Veneault-Fourrey C."/>
            <person name="Henrissat B."/>
            <person name="Grigoriev I."/>
            <person name="Martin F."/>
            <person name="Perotto S."/>
        </authorList>
    </citation>
    <scope>NUCLEOTIDE SEQUENCE [LARGE SCALE GENOMIC DNA]</scope>
    <source>
        <strain evidence="7 8">E</strain>
    </source>
</reference>
<accession>A0A2J6SGZ5</accession>
<name>A0A2J6SGZ5_9HELO</name>
<evidence type="ECO:0000256" key="4">
    <source>
        <dbReference type="ARBA" id="ARBA00022833"/>
    </source>
</evidence>
<dbReference type="GO" id="GO:0016020">
    <property type="term" value="C:membrane"/>
    <property type="evidence" value="ECO:0007669"/>
    <property type="project" value="UniProtKB-SubCell"/>
</dbReference>
<dbReference type="InterPro" id="IPR037519">
    <property type="entry name" value="LITAF_fam"/>
</dbReference>
<evidence type="ECO:0000256" key="2">
    <source>
        <dbReference type="ARBA" id="ARBA00005975"/>
    </source>
</evidence>
<organism evidence="7 8">
    <name type="scientific">Hyaloscypha bicolor E</name>
    <dbReference type="NCBI Taxonomy" id="1095630"/>
    <lineage>
        <taxon>Eukaryota</taxon>
        <taxon>Fungi</taxon>
        <taxon>Dikarya</taxon>
        <taxon>Ascomycota</taxon>
        <taxon>Pezizomycotina</taxon>
        <taxon>Leotiomycetes</taxon>
        <taxon>Helotiales</taxon>
        <taxon>Hyaloscyphaceae</taxon>
        <taxon>Hyaloscypha</taxon>
        <taxon>Hyaloscypha bicolor</taxon>
    </lineage>
</organism>
<dbReference type="PANTHER" id="PTHR23292">
    <property type="entry name" value="LIPOPOLYSACCHARIDE-INDUCED TUMOR NECROSIS FACTOR-ALPHA FACTOR"/>
    <property type="match status" value="1"/>
</dbReference>
<proteinExistence type="inferred from homology"/>
<evidence type="ECO:0000259" key="6">
    <source>
        <dbReference type="PROSITE" id="PS51837"/>
    </source>
</evidence>
<dbReference type="EMBL" id="KZ613914">
    <property type="protein sequence ID" value="PMD50019.1"/>
    <property type="molecule type" value="Genomic_DNA"/>
</dbReference>
<evidence type="ECO:0000256" key="3">
    <source>
        <dbReference type="ARBA" id="ARBA00022723"/>
    </source>
</evidence>
<dbReference type="GO" id="GO:0008270">
    <property type="term" value="F:zinc ion binding"/>
    <property type="evidence" value="ECO:0007669"/>
    <property type="project" value="TreeGrafter"/>
</dbReference>
<dbReference type="AlphaFoldDB" id="A0A2J6SGZ5"/>
<comment type="subcellular location">
    <subcellularLocation>
        <location evidence="1">Membrane</location>
        <topology evidence="1">Peripheral membrane protein</topology>
    </subcellularLocation>
</comment>
<dbReference type="Proteomes" id="UP000235371">
    <property type="component" value="Unassembled WGS sequence"/>
</dbReference>
<evidence type="ECO:0000313" key="7">
    <source>
        <dbReference type="EMBL" id="PMD50019.1"/>
    </source>
</evidence>
<dbReference type="STRING" id="1095630.A0A2J6SGZ5"/>
<dbReference type="Pfam" id="PF10601">
    <property type="entry name" value="zf-LITAF-like"/>
    <property type="match status" value="1"/>
</dbReference>
<keyword evidence="8" id="KW-1185">Reference proteome</keyword>
<keyword evidence="4" id="KW-0862">Zinc</keyword>
<keyword evidence="5" id="KW-0472">Membrane</keyword>